<feature type="region of interest" description="Disordered" evidence="3">
    <location>
        <begin position="241"/>
        <end position="267"/>
    </location>
</feature>
<reference evidence="5 6" key="1">
    <citation type="journal article" date="2010" name="Cell">
        <title>The genome of Naegleria gruberi illuminates early eukaryotic versatility.</title>
        <authorList>
            <person name="Fritz-Laylin L.K."/>
            <person name="Prochnik S.E."/>
            <person name="Ginger M.L."/>
            <person name="Dacks J.B."/>
            <person name="Carpenter M.L."/>
            <person name="Field M.C."/>
            <person name="Kuo A."/>
            <person name="Paredez A."/>
            <person name="Chapman J."/>
            <person name="Pham J."/>
            <person name="Shu S."/>
            <person name="Neupane R."/>
            <person name="Cipriano M."/>
            <person name="Mancuso J."/>
            <person name="Tu H."/>
            <person name="Salamov A."/>
            <person name="Lindquist E."/>
            <person name="Shapiro H."/>
            <person name="Lucas S."/>
            <person name="Grigoriev I.V."/>
            <person name="Cande W.Z."/>
            <person name="Fulton C."/>
            <person name="Rokhsar D.S."/>
            <person name="Dawson S.C."/>
        </authorList>
    </citation>
    <scope>NUCLEOTIDE SEQUENCE [LARGE SCALE GENOMIC DNA]</scope>
    <source>
        <strain evidence="5 6">NEG-M</strain>
    </source>
</reference>
<feature type="region of interest" description="Disordered" evidence="3">
    <location>
        <begin position="107"/>
        <end position="131"/>
    </location>
</feature>
<keyword evidence="6" id="KW-1185">Reference proteome</keyword>
<proteinExistence type="predicted"/>
<dbReference type="eggNOG" id="KOG0516">
    <property type="taxonomic scope" value="Eukaryota"/>
</dbReference>
<dbReference type="InParanoid" id="D2VX74"/>
<dbReference type="PANTHER" id="PTHR15454:SF56">
    <property type="entry name" value="PROTEIN PHOSPHATASE 1 REGULATORY SUBUNIT 7-RELATED"/>
    <property type="match status" value="1"/>
</dbReference>
<dbReference type="OrthoDB" id="6359842at2759"/>
<dbReference type="Pfam" id="PF00612">
    <property type="entry name" value="IQ"/>
    <property type="match status" value="2"/>
</dbReference>
<dbReference type="SUPFAM" id="SSF52058">
    <property type="entry name" value="L domain-like"/>
    <property type="match status" value="1"/>
</dbReference>
<dbReference type="InterPro" id="IPR000048">
    <property type="entry name" value="IQ_motif_EF-hand-BS"/>
</dbReference>
<dbReference type="KEGG" id="ngr:NAEGRDRAFT_59477"/>
<evidence type="ECO:0000256" key="3">
    <source>
        <dbReference type="SAM" id="MobiDB-lite"/>
    </source>
</evidence>
<dbReference type="PROSITE" id="PS50096">
    <property type="entry name" value="IQ"/>
    <property type="match status" value="2"/>
</dbReference>
<dbReference type="Proteomes" id="UP000006671">
    <property type="component" value="Unassembled WGS sequence"/>
</dbReference>
<dbReference type="CDD" id="cd23767">
    <property type="entry name" value="IQCD"/>
    <property type="match status" value="2"/>
</dbReference>
<sequence>MDDMISSPRDSSRANSVLKDLLSYYNLELEEEEESDDNTSTFSFKQQNYRDEKSQNNFKPANTTVDIITISEEAIDNSSSELLKKKFEEEEREREIERKKQEFELREKQRKYQEEKRKRDDEERQENEKVKKQLEQQEILFKKQQAEIERQIVAAQKKKEEELQQEIEKQEILEKLMLKKQEEQRLKEEQERKQIEALKTEKALQRKKKIDNDKKLKEVEKKKKEEEERIRKEQEIKRIEEDKRRKQQEEEKLKRDMEQKRIEEEKKRERDRLKSIKRLYIIKCILESVENSRKSKCWTLFQDFERWRATIKNFSKPPPLPTPTLVKDSSSSSLSKPFSILDEEKLENNMPFEKDDNTVVLINIRGEEISSIKERVFEPFYNLRALFLDTNVLQSLGTLKNLNQLECLSLNDNRLTSIQMNREIASKLKELYAIGNNITSLGSLRNTCQLRGINMCNNKIQDLSGLQNNRNLQYLRVDINQISDLRVLDGFSNLQYLDCGYNELESLHNFLRYNLLLEDLILYQNKIMQVPSFHQVLLKSLYLNTNQIVQLPNQFLFSPLLQYLNLSNNKIEHISPLSNCIMLRNVNLSFNNIQSIDEILHLKYCRNIEEVKINDNPICKGVLYRELLIGILPNLNNLDGEPVSMNSRFSVVSHLVHYSPRLVGHLVSFINHSLKICVPSIEANQLRENSYKFMRDAITLDKSQRSLQALPITEWNTKTTYYYMCSKQVIERSQFNNYHQCLSAERFDERSFQKVQQRFSKRLDTRLSQYEQKSEQKSKHFEEHLNFNPKKHQNHFSQNTEYQEKVNKIHSVCLIQRWFRFWRVAKRKHNDQLKNEAAVKIQKVWKGYISRKKNLPWILKALHTRHLAATKIQSVWKGYRVRTILKRARQFEADEIFELENAVDDLEYTGVDTDLIDVKIPEKRKNRKFEVYYYDVNTKTSHGGDENIKEHFFPTQPSSSTLSKNQKWISNEDDEVNTSTINTSENVEDEDVDDSIRISSNSILKNSISDSQNGTNPNLEALKNNWNFKNIETAKDLFAKNKRMNKLKMQKKLKEERKDPMKRLEMFKKNSGSSAPTPSKPKTNTKQNLVTHTAQIESDMDLRSISSRSTDSGKLRKINQVDKVMEGSTRVTMTNPSKKYLVYTISTSEDKTVEIEIKPTNSDKQGLFTVTVTSSILVSVSDENGGSKEVALDQKQYLDTDKSMKLSIPIKASTSNGKTIDFEINPPDGINQATMDIIVKFSALSTEESIGIIVGVVVGVVGGIAILAALFYLYVLKKQGAQKIDGKVLTAALQETPKEFFRLVGIAFNFSKEQVTNLLKKGLATVPR</sequence>
<dbReference type="RefSeq" id="XP_002671372.1">
    <property type="nucleotide sequence ID" value="XM_002671326.1"/>
</dbReference>
<evidence type="ECO:0000313" key="5">
    <source>
        <dbReference type="EMBL" id="EFC38628.1"/>
    </source>
</evidence>
<dbReference type="OMA" id="NDNQTER"/>
<keyword evidence="1" id="KW-0433">Leucine-rich repeat</keyword>
<evidence type="ECO:0000313" key="6">
    <source>
        <dbReference type="Proteomes" id="UP000006671"/>
    </source>
</evidence>
<feature type="region of interest" description="Disordered" evidence="3">
    <location>
        <begin position="30"/>
        <end position="60"/>
    </location>
</feature>
<dbReference type="PANTHER" id="PTHR15454">
    <property type="entry name" value="NISCHARIN RELATED"/>
    <property type="match status" value="1"/>
</dbReference>
<organism evidence="6">
    <name type="scientific">Naegleria gruberi</name>
    <name type="common">Amoeba</name>
    <dbReference type="NCBI Taxonomy" id="5762"/>
    <lineage>
        <taxon>Eukaryota</taxon>
        <taxon>Discoba</taxon>
        <taxon>Heterolobosea</taxon>
        <taxon>Tetramitia</taxon>
        <taxon>Eutetramitia</taxon>
        <taxon>Vahlkampfiidae</taxon>
        <taxon>Naegleria</taxon>
    </lineage>
</organism>
<feature type="region of interest" description="Disordered" evidence="3">
    <location>
        <begin position="1067"/>
        <end position="1089"/>
    </location>
</feature>
<dbReference type="Gene3D" id="1.20.5.190">
    <property type="match status" value="1"/>
</dbReference>
<evidence type="ECO:0000256" key="1">
    <source>
        <dbReference type="ARBA" id="ARBA00022614"/>
    </source>
</evidence>
<dbReference type="eggNOG" id="KOG0531">
    <property type="taxonomic scope" value="Eukaryota"/>
</dbReference>
<dbReference type="VEuPathDB" id="AmoebaDB:NAEGRDRAFT_59477"/>
<dbReference type="InterPro" id="IPR001611">
    <property type="entry name" value="Leu-rich_rpt"/>
</dbReference>
<gene>
    <name evidence="5" type="ORF">NAEGRDRAFT_59477</name>
</gene>
<dbReference type="GeneID" id="8853956"/>
<keyword evidence="4" id="KW-0812">Transmembrane</keyword>
<accession>D2VX74</accession>
<dbReference type="PROSITE" id="PS51450">
    <property type="entry name" value="LRR"/>
    <property type="match status" value="4"/>
</dbReference>
<keyword evidence="4" id="KW-1133">Transmembrane helix</keyword>
<dbReference type="STRING" id="5762.D2VX74"/>
<dbReference type="InterPro" id="IPR032675">
    <property type="entry name" value="LRR_dom_sf"/>
</dbReference>
<keyword evidence="2" id="KW-0677">Repeat</keyword>
<dbReference type="GO" id="GO:0005737">
    <property type="term" value="C:cytoplasm"/>
    <property type="evidence" value="ECO:0007669"/>
    <property type="project" value="TreeGrafter"/>
</dbReference>
<feature type="compositionally biased region" description="Polar residues" evidence="3">
    <location>
        <begin position="1070"/>
        <end position="1089"/>
    </location>
</feature>
<name>D2VX74_NAEGR</name>
<dbReference type="SMART" id="SM00015">
    <property type="entry name" value="IQ"/>
    <property type="match status" value="2"/>
</dbReference>
<evidence type="ECO:0000256" key="2">
    <source>
        <dbReference type="ARBA" id="ARBA00022737"/>
    </source>
</evidence>
<feature type="transmembrane region" description="Helical" evidence="4">
    <location>
        <begin position="1250"/>
        <end position="1275"/>
    </location>
</feature>
<protein>
    <submittedName>
        <fullName evidence="5">Predicted protein</fullName>
    </submittedName>
</protein>
<evidence type="ECO:0000256" key="4">
    <source>
        <dbReference type="SAM" id="Phobius"/>
    </source>
</evidence>
<dbReference type="EMBL" id="GG738906">
    <property type="protein sequence ID" value="EFC38628.1"/>
    <property type="molecule type" value="Genomic_DNA"/>
</dbReference>
<keyword evidence="4" id="KW-0472">Membrane</keyword>
<dbReference type="Gene3D" id="3.80.10.10">
    <property type="entry name" value="Ribonuclease Inhibitor"/>
    <property type="match status" value="2"/>
</dbReference>